<accession>A0ABR7LS34</accession>
<reference evidence="2 3" key="1">
    <citation type="submission" date="2020-06" db="EMBL/GenBank/DDBJ databases">
        <title>Actinomadura xiongansis sp. nov., isolated from soil of Baiyangdian.</title>
        <authorList>
            <person name="Zhang X."/>
        </authorList>
    </citation>
    <scope>NUCLEOTIDE SEQUENCE [LARGE SCALE GENOMIC DNA]</scope>
    <source>
        <strain evidence="2 3">HBUM206468</strain>
    </source>
</reference>
<keyword evidence="1" id="KW-0732">Signal</keyword>
<keyword evidence="3" id="KW-1185">Reference proteome</keyword>
<protein>
    <submittedName>
        <fullName evidence="2">Uncharacterized protein</fullName>
    </submittedName>
</protein>
<dbReference type="Proteomes" id="UP000805614">
    <property type="component" value="Unassembled WGS sequence"/>
</dbReference>
<proteinExistence type="predicted"/>
<feature type="chain" id="PRO_5047524056" evidence="1">
    <location>
        <begin position="28"/>
        <end position="56"/>
    </location>
</feature>
<evidence type="ECO:0000256" key="1">
    <source>
        <dbReference type="SAM" id="SignalP"/>
    </source>
</evidence>
<evidence type="ECO:0000313" key="3">
    <source>
        <dbReference type="Proteomes" id="UP000805614"/>
    </source>
</evidence>
<evidence type="ECO:0000313" key="2">
    <source>
        <dbReference type="EMBL" id="MBC6467337.1"/>
    </source>
</evidence>
<dbReference type="EMBL" id="JABVEC010000012">
    <property type="protein sequence ID" value="MBC6467337.1"/>
    <property type="molecule type" value="Genomic_DNA"/>
</dbReference>
<name>A0ABR7LS34_9ACTN</name>
<dbReference type="RefSeq" id="WP_187244342.1">
    <property type="nucleotide sequence ID" value="NZ_BAAAOK010000005.1"/>
</dbReference>
<comment type="caution">
    <text evidence="2">The sequence shown here is derived from an EMBL/GenBank/DDBJ whole genome shotgun (WGS) entry which is preliminary data.</text>
</comment>
<gene>
    <name evidence="2" type="ORF">HKK74_17815</name>
</gene>
<organism evidence="2 3">
    <name type="scientific">Actinomadura alba</name>
    <dbReference type="NCBI Taxonomy" id="406431"/>
    <lineage>
        <taxon>Bacteria</taxon>
        <taxon>Bacillati</taxon>
        <taxon>Actinomycetota</taxon>
        <taxon>Actinomycetes</taxon>
        <taxon>Streptosporangiales</taxon>
        <taxon>Thermomonosporaceae</taxon>
        <taxon>Actinomadura</taxon>
    </lineage>
</organism>
<sequence>MNQPRPRSRTCPALAGAASAAAAPATAVLAQRSAGAADDKIIADTATVLARGLGRL</sequence>
<feature type="signal peptide" evidence="1">
    <location>
        <begin position="1"/>
        <end position="27"/>
    </location>
</feature>